<comment type="subcellular location">
    <subcellularLocation>
        <location evidence="1">Cytoplasm</location>
    </subcellularLocation>
</comment>
<dbReference type="EMBL" id="HBGN01033265">
    <property type="protein sequence ID" value="CAD9350497.1"/>
    <property type="molecule type" value="Transcribed_RNA"/>
</dbReference>
<protein>
    <recommendedName>
        <fullName evidence="4">Up-frameshift suppressor 2 C-terminal domain-containing protein</fullName>
    </recommendedName>
</protein>
<keyword evidence="2" id="KW-0963">Cytoplasm</keyword>
<dbReference type="AlphaFoldDB" id="A0A7S2ER58"/>
<proteinExistence type="predicted"/>
<feature type="region of interest" description="Disordered" evidence="3">
    <location>
        <begin position="230"/>
        <end position="291"/>
    </location>
</feature>
<dbReference type="InterPro" id="IPR039762">
    <property type="entry name" value="Nmd2/UPF2"/>
</dbReference>
<dbReference type="GO" id="GO:0000184">
    <property type="term" value="P:nuclear-transcribed mRNA catabolic process, nonsense-mediated decay"/>
    <property type="evidence" value="ECO:0007669"/>
    <property type="project" value="InterPro"/>
</dbReference>
<organism evidence="5">
    <name type="scientific">Ditylum brightwellii</name>
    <dbReference type="NCBI Taxonomy" id="49249"/>
    <lineage>
        <taxon>Eukaryota</taxon>
        <taxon>Sar</taxon>
        <taxon>Stramenopiles</taxon>
        <taxon>Ochrophyta</taxon>
        <taxon>Bacillariophyta</taxon>
        <taxon>Mediophyceae</taxon>
        <taxon>Lithodesmiophycidae</taxon>
        <taxon>Lithodesmiales</taxon>
        <taxon>Lithodesmiaceae</taxon>
        <taxon>Ditylum</taxon>
    </lineage>
</organism>
<dbReference type="InterPro" id="IPR016024">
    <property type="entry name" value="ARM-type_fold"/>
</dbReference>
<evidence type="ECO:0000256" key="1">
    <source>
        <dbReference type="ARBA" id="ARBA00004496"/>
    </source>
</evidence>
<feature type="region of interest" description="Disordered" evidence="3">
    <location>
        <begin position="1"/>
        <end position="29"/>
    </location>
</feature>
<dbReference type="SUPFAM" id="SSF48371">
    <property type="entry name" value="ARM repeat"/>
    <property type="match status" value="1"/>
</dbReference>
<dbReference type="PANTHER" id="PTHR12839:SF7">
    <property type="entry name" value="REGULATOR OF NONSENSE TRANSCRIPTS 2"/>
    <property type="match status" value="1"/>
</dbReference>
<dbReference type="GO" id="GO:0005737">
    <property type="term" value="C:cytoplasm"/>
    <property type="evidence" value="ECO:0007669"/>
    <property type="project" value="UniProtKB-SubCell"/>
</dbReference>
<feature type="compositionally biased region" description="Gly residues" evidence="3">
    <location>
        <begin position="502"/>
        <end position="515"/>
    </location>
</feature>
<dbReference type="GO" id="GO:0035145">
    <property type="term" value="C:exon-exon junction complex"/>
    <property type="evidence" value="ECO:0007669"/>
    <property type="project" value="TreeGrafter"/>
</dbReference>
<gene>
    <name evidence="5" type="ORF">DBRI1063_LOCUS21486</name>
</gene>
<dbReference type="Gene3D" id="1.25.40.180">
    <property type="match status" value="1"/>
</dbReference>
<accession>A0A7S2ER58</accession>
<dbReference type="PANTHER" id="PTHR12839">
    <property type="entry name" value="NONSENSE-MEDIATED MRNA DECAY PROTEIN 2 UP-FRAMESHIFT SUPPRESSOR 2"/>
    <property type="match status" value="1"/>
</dbReference>
<feature type="domain" description="Up-frameshift suppressor 2 C-terminal" evidence="4">
    <location>
        <begin position="288"/>
        <end position="431"/>
    </location>
</feature>
<sequence length="515" mass="55312">MDNEALASSSTPNKDEGADVTATPEQQRPAVVAVSTHSKYDPRVPSFIDPPSSVFRIKLVCVLLSTVAPAIITSSNKAKLDQFMTSFQRYLFTKSVIPTEVEFLLLDTFDELDSFWKKMELAEGNRASGGGGGGSTKQKGGGNKADTKAAAAAAVTIVGFKRYVSWIDAHNATVAAEDSDYQLEARATARLLAQGGVRVPEMATSAAEEEMDVILNDELEDSVVNSVYDDESIDSKSFMSESDDDSGDDDSSATDSNDDSSVEDASDDESEGSEDETGEEDDDMYDDEEEEIDEAAAQEAYLRQMQDEAFERELRKLTMDALEKGKISARTGTGGKVADAMPAASQIISKKLVEGHGGGGNFGGEDHPFSSTTTLGGDAGISFKVLKRGHRGRVEAKSIIVPNDTNLAKVATKQDDAAARERDMLKARVLQYEVESAEQQYSGGNVYMDQTKLQVIRNRPLSMEDIDRNFGSSSGDSHPFARRTMSSSLRDNDRPRTSYSYGGRGGGGGGGGGRS</sequence>
<evidence type="ECO:0000256" key="2">
    <source>
        <dbReference type="ARBA" id="ARBA00022490"/>
    </source>
</evidence>
<evidence type="ECO:0000313" key="5">
    <source>
        <dbReference type="EMBL" id="CAD9350497.1"/>
    </source>
</evidence>
<reference evidence="5" key="1">
    <citation type="submission" date="2021-01" db="EMBL/GenBank/DDBJ databases">
        <authorList>
            <person name="Corre E."/>
            <person name="Pelletier E."/>
            <person name="Niang G."/>
            <person name="Scheremetjew M."/>
            <person name="Finn R."/>
            <person name="Kale V."/>
            <person name="Holt S."/>
            <person name="Cochrane G."/>
            <person name="Meng A."/>
            <person name="Brown T."/>
            <person name="Cohen L."/>
        </authorList>
    </citation>
    <scope>NUCLEOTIDE SEQUENCE</scope>
    <source>
        <strain evidence="5">Pop2</strain>
    </source>
</reference>
<feature type="compositionally biased region" description="Acidic residues" evidence="3">
    <location>
        <begin position="241"/>
        <end position="291"/>
    </location>
</feature>
<name>A0A7S2ER58_9STRA</name>
<dbReference type="InterPro" id="IPR007193">
    <property type="entry name" value="Upf2/Nmd2_C"/>
</dbReference>
<evidence type="ECO:0000259" key="4">
    <source>
        <dbReference type="Pfam" id="PF04050"/>
    </source>
</evidence>
<dbReference type="Pfam" id="PF04050">
    <property type="entry name" value="Upf2"/>
    <property type="match status" value="1"/>
</dbReference>
<feature type="compositionally biased region" description="Polar residues" evidence="3">
    <location>
        <begin position="1"/>
        <end position="12"/>
    </location>
</feature>
<evidence type="ECO:0000256" key="3">
    <source>
        <dbReference type="SAM" id="MobiDB-lite"/>
    </source>
</evidence>
<feature type="region of interest" description="Disordered" evidence="3">
    <location>
        <begin position="466"/>
        <end position="515"/>
    </location>
</feature>